<reference evidence="5" key="1">
    <citation type="submission" date="2023-08" db="EMBL/GenBank/DDBJ databases">
        <authorList>
            <person name="Audoor S."/>
            <person name="Bilcke G."/>
        </authorList>
    </citation>
    <scope>NUCLEOTIDE SEQUENCE</scope>
</reference>
<dbReference type="SUPFAM" id="SSF57850">
    <property type="entry name" value="RING/U-box"/>
    <property type="match status" value="1"/>
</dbReference>
<feature type="compositionally biased region" description="Gly residues" evidence="2">
    <location>
        <begin position="434"/>
        <end position="447"/>
    </location>
</feature>
<evidence type="ECO:0000313" key="5">
    <source>
        <dbReference type="EMBL" id="CAJ1934531.1"/>
    </source>
</evidence>
<dbReference type="AlphaFoldDB" id="A0AAD2FIL0"/>
<dbReference type="Proteomes" id="UP001295423">
    <property type="component" value="Unassembled WGS sequence"/>
</dbReference>
<dbReference type="EMBL" id="CAKOGP040000335">
    <property type="protein sequence ID" value="CAJ1934531.1"/>
    <property type="molecule type" value="Genomic_DNA"/>
</dbReference>
<dbReference type="Gene3D" id="3.30.40.10">
    <property type="entry name" value="Zinc/RING finger domain, C3HC4 (zinc finger)"/>
    <property type="match status" value="1"/>
</dbReference>
<dbReference type="CDD" id="cd16473">
    <property type="entry name" value="RING-H2_RNF103"/>
    <property type="match status" value="1"/>
</dbReference>
<dbReference type="Pfam" id="PF04536">
    <property type="entry name" value="TPM_phosphatase"/>
    <property type="match status" value="1"/>
</dbReference>
<proteinExistence type="predicted"/>
<dbReference type="GO" id="GO:0008270">
    <property type="term" value="F:zinc ion binding"/>
    <property type="evidence" value="ECO:0007669"/>
    <property type="project" value="UniProtKB-KW"/>
</dbReference>
<evidence type="ECO:0000313" key="6">
    <source>
        <dbReference type="Proteomes" id="UP001295423"/>
    </source>
</evidence>
<evidence type="ECO:0000256" key="3">
    <source>
        <dbReference type="SAM" id="SignalP"/>
    </source>
</evidence>
<dbReference type="InterPro" id="IPR001841">
    <property type="entry name" value="Znf_RING"/>
</dbReference>
<feature type="region of interest" description="Disordered" evidence="2">
    <location>
        <begin position="406"/>
        <end position="447"/>
    </location>
</feature>
<dbReference type="PANTHER" id="PTHR33748:SF5">
    <property type="entry name" value="GROUND-LIKE DOMAIN-CONTAINING PROTEIN"/>
    <property type="match status" value="1"/>
</dbReference>
<keyword evidence="1" id="KW-0862">Zinc</keyword>
<protein>
    <recommendedName>
        <fullName evidence="4">RING-type domain-containing protein</fullName>
    </recommendedName>
</protein>
<dbReference type="Gene3D" id="3.10.310.50">
    <property type="match status" value="1"/>
</dbReference>
<dbReference type="SMART" id="SM00184">
    <property type="entry name" value="RING"/>
    <property type="match status" value="1"/>
</dbReference>
<dbReference type="InterPro" id="IPR013083">
    <property type="entry name" value="Znf_RING/FYVE/PHD"/>
</dbReference>
<keyword evidence="6" id="KW-1185">Reference proteome</keyword>
<organism evidence="5 6">
    <name type="scientific">Cylindrotheca closterium</name>
    <dbReference type="NCBI Taxonomy" id="2856"/>
    <lineage>
        <taxon>Eukaryota</taxon>
        <taxon>Sar</taxon>
        <taxon>Stramenopiles</taxon>
        <taxon>Ochrophyta</taxon>
        <taxon>Bacillariophyta</taxon>
        <taxon>Bacillariophyceae</taxon>
        <taxon>Bacillariophycidae</taxon>
        <taxon>Bacillariales</taxon>
        <taxon>Bacillariaceae</taxon>
        <taxon>Cylindrotheca</taxon>
    </lineage>
</organism>
<evidence type="ECO:0000256" key="1">
    <source>
        <dbReference type="PROSITE-ProRule" id="PRU00175"/>
    </source>
</evidence>
<feature type="domain" description="RING-type" evidence="4">
    <location>
        <begin position="260"/>
        <end position="311"/>
    </location>
</feature>
<keyword evidence="3" id="KW-0732">Signal</keyword>
<dbReference type="InterPro" id="IPR007621">
    <property type="entry name" value="TPM_dom"/>
</dbReference>
<feature type="chain" id="PRO_5042044161" description="RING-type domain-containing protein" evidence="3">
    <location>
        <begin position="26"/>
        <end position="447"/>
    </location>
</feature>
<dbReference type="PROSITE" id="PS50089">
    <property type="entry name" value="ZF_RING_2"/>
    <property type="match status" value="1"/>
</dbReference>
<dbReference type="Pfam" id="PF13639">
    <property type="entry name" value="zf-RING_2"/>
    <property type="match status" value="1"/>
</dbReference>
<dbReference type="PANTHER" id="PTHR33748">
    <property type="entry name" value="PROTEIN CBG04600"/>
    <property type="match status" value="1"/>
</dbReference>
<keyword evidence="1" id="KW-0479">Metal-binding</keyword>
<dbReference type="GO" id="GO:0016020">
    <property type="term" value="C:membrane"/>
    <property type="evidence" value="ECO:0007669"/>
    <property type="project" value="TreeGrafter"/>
</dbReference>
<evidence type="ECO:0000259" key="4">
    <source>
        <dbReference type="PROSITE" id="PS50089"/>
    </source>
</evidence>
<comment type="caution">
    <text evidence="5">The sequence shown here is derived from an EMBL/GenBank/DDBJ whole genome shotgun (WGS) entry which is preliminary data.</text>
</comment>
<feature type="signal peptide" evidence="3">
    <location>
        <begin position="1"/>
        <end position="25"/>
    </location>
</feature>
<keyword evidence="1" id="KW-0863">Zinc-finger</keyword>
<evidence type="ECO:0000256" key="2">
    <source>
        <dbReference type="SAM" id="MobiDB-lite"/>
    </source>
</evidence>
<name>A0AAD2FIL0_9STRA</name>
<accession>A0AAD2FIL0</accession>
<sequence length="447" mass="50022">MNKRQGTNRLHNFLFLALLLGVASAAPWKVDEFPKPDFGLIADPDKLLSEQSLQEIADRIDEITDKVEVPVQIAVAVASKMHLPNNFYQDDQDNGNNPDEEAAAEEFARGLHDRWGVGIDGESGGTGVLIFLSVDDRVMYISRGSSFDTLLRNSRIDSIIKDLRPSMRQAKYGEGLVLAVELIGTYIQKGEPKWDELVWDYLRIEYFLLSGYALAILGSMRAARRRREAQRVYAEAASQLTAIDRAQAEALQGQFNATSCPICLEDFASDTTGSDDRPIKLLRCGHVFDASCWEEWVNSGQGQVSKCPICKKDVGESSVAAGEQPPQAEAMAPLDDTDVRQHEHLHHEHHRHRHHHRQHNRAMQLFQQDRNFRLTRLAMRYPNVVSQQQVQRWSSPTYNGQLAQDRSFVESRPRAPVVQSARHSDRMGGSSASFGGGTSSGGRGGRF</sequence>
<gene>
    <name evidence="5" type="ORF">CYCCA115_LOCUS3871</name>
</gene>